<dbReference type="EMBL" id="AQHN01000028">
    <property type="protein sequence ID" value="ENN88407.1"/>
    <property type="molecule type" value="Genomic_DNA"/>
</dbReference>
<evidence type="ECO:0000256" key="6">
    <source>
        <dbReference type="RuleBase" id="RU004417"/>
    </source>
</evidence>
<sequence length="375" mass="40649">MSHNRRCRTRRSPHSCRLFRATQQVRKNLMFISHPAFDQHKLVTARYDRASKLNAIIAVHNDNRGPAIGGCRIYPYGSSEDALRDVLRLSRGMSYKTAIADIPYGGGKAVIIADPEREKSPALLQAMGEFVESLAGLYITSFDSGTTLDDVRTIATATSFAAGISEEAFDASESTADGVFACLKAAAAHGLGTDKLSGVTVAVQGVGSVGRRLVRRLHEAGARIILSDINRTSAEQVAAEYHCEIAEPGEIHRVEADIFSPNALGGGLNSRTIPEIRARTVVGGANNQLETSADDLALKHYGILYCPDYLANAGGIINLHYQLSNWDQDALGKHIDRLAETFMEIMERAKTLRLPNGEVADRIAEERFSALGAGR</sequence>
<feature type="domain" description="Glutamate/phenylalanine/leucine/valine/L-tryptophan dehydrogenase C-terminal" evidence="7">
    <location>
        <begin position="169"/>
        <end position="374"/>
    </location>
</feature>
<name>N6VBH1_9HYPH</name>
<dbReference type="PATRIC" id="fig|363754.4.peg.1664"/>
<dbReference type="InterPro" id="IPR006095">
    <property type="entry name" value="Glu/Leu/Phe/Val/Trp_DH"/>
</dbReference>
<reference evidence="8 9" key="1">
    <citation type="journal article" date="2012" name="BMC Genomics">
        <title>Genomic basis of broad host range and environmental adaptability of Rhizobium tropici CIAT 899 and Rhizobium sp. PRF 81 which are used in inoculants for common bean (Phaseolus vulgaris L.).</title>
        <authorList>
            <person name="Ormeno-Orrillo E."/>
            <person name="Menna P."/>
            <person name="Almeida L.G."/>
            <person name="Ollero F.J."/>
            <person name="Nicolas M.F."/>
            <person name="Pains Rodrigues E."/>
            <person name="Shigueyoshi Nakatani A."/>
            <person name="Silva Batista J.S."/>
            <person name="Oliveira Chueire L.M."/>
            <person name="Souza R.C."/>
            <person name="Ribeiro Vasconcelos A.T."/>
            <person name="Megias M."/>
            <person name="Hungria M."/>
            <person name="Martinez-Romero E."/>
        </authorList>
    </citation>
    <scope>NUCLEOTIDE SEQUENCE [LARGE SCALE GENOMIC DNA]</scope>
    <source>
        <strain evidence="8 9">PRF 81</strain>
    </source>
</reference>
<dbReference type="SUPFAM" id="SSF51735">
    <property type="entry name" value="NAD(P)-binding Rossmann-fold domains"/>
    <property type="match status" value="1"/>
</dbReference>
<protein>
    <submittedName>
        <fullName evidence="8">Glu/Leu/Phe/Val dehydrogenase dimerization region</fullName>
    </submittedName>
</protein>
<evidence type="ECO:0000256" key="1">
    <source>
        <dbReference type="ARBA" id="ARBA00006382"/>
    </source>
</evidence>
<evidence type="ECO:0000256" key="4">
    <source>
        <dbReference type="PIRSR" id="PIRSR000188-1"/>
    </source>
</evidence>
<organism evidence="8 9">
    <name type="scientific">Rhizobium freirei PRF 81</name>
    <dbReference type="NCBI Taxonomy" id="363754"/>
    <lineage>
        <taxon>Bacteria</taxon>
        <taxon>Pseudomonadati</taxon>
        <taxon>Pseudomonadota</taxon>
        <taxon>Alphaproteobacteria</taxon>
        <taxon>Hyphomicrobiales</taxon>
        <taxon>Rhizobiaceae</taxon>
        <taxon>Rhizobium/Agrobacterium group</taxon>
        <taxon>Rhizobium</taxon>
    </lineage>
</organism>
<evidence type="ECO:0000313" key="9">
    <source>
        <dbReference type="Proteomes" id="UP000012429"/>
    </source>
</evidence>
<feature type="active site" description="Proton donor/acceptor" evidence="4">
    <location>
        <position position="108"/>
    </location>
</feature>
<evidence type="ECO:0000259" key="7">
    <source>
        <dbReference type="SMART" id="SM00839"/>
    </source>
</evidence>
<evidence type="ECO:0000256" key="3">
    <source>
        <dbReference type="ARBA" id="ARBA00023027"/>
    </source>
</evidence>
<dbReference type="InterPro" id="IPR006097">
    <property type="entry name" value="Glu/Leu/Phe/Val/Trp_DH_dimer"/>
</dbReference>
<evidence type="ECO:0000256" key="5">
    <source>
        <dbReference type="PIRSR" id="PIRSR000188-2"/>
    </source>
</evidence>
<dbReference type="Gene3D" id="3.40.50.720">
    <property type="entry name" value="NAD(P)-binding Rossmann-like Domain"/>
    <property type="match status" value="1"/>
</dbReference>
<keyword evidence="9" id="KW-1185">Reference proteome</keyword>
<feature type="binding site" evidence="5">
    <location>
        <begin position="205"/>
        <end position="210"/>
    </location>
    <ligand>
        <name>NAD(+)</name>
        <dbReference type="ChEBI" id="CHEBI:57540"/>
    </ligand>
</feature>
<dbReference type="Gene3D" id="3.40.50.10860">
    <property type="entry name" value="Leucine Dehydrogenase, chain A, domain 1"/>
    <property type="match status" value="1"/>
</dbReference>
<dbReference type="InterPro" id="IPR016211">
    <property type="entry name" value="Glu/Phe/Leu/Val/Trp_DH_bac/arc"/>
</dbReference>
<dbReference type="InterPro" id="IPR033524">
    <property type="entry name" value="Glu/Leu/Phe/Val_DH_AS"/>
</dbReference>
<dbReference type="STRING" id="363754.RHSP_75686"/>
<evidence type="ECO:0000256" key="2">
    <source>
        <dbReference type="ARBA" id="ARBA00023002"/>
    </source>
</evidence>
<dbReference type="PIRSF" id="PIRSF000188">
    <property type="entry name" value="Phe_leu_dh"/>
    <property type="match status" value="1"/>
</dbReference>
<keyword evidence="3 5" id="KW-0520">NAD</keyword>
<dbReference type="OrthoDB" id="9803297at2"/>
<dbReference type="GO" id="GO:0006520">
    <property type="term" value="P:amino acid metabolic process"/>
    <property type="evidence" value="ECO:0007669"/>
    <property type="project" value="InterPro"/>
</dbReference>
<dbReference type="Pfam" id="PF02812">
    <property type="entry name" value="ELFV_dehydrog_N"/>
    <property type="match status" value="1"/>
</dbReference>
<dbReference type="Pfam" id="PF00208">
    <property type="entry name" value="ELFV_dehydrog"/>
    <property type="match status" value="2"/>
</dbReference>
<dbReference type="GO" id="GO:0000166">
    <property type="term" value="F:nucleotide binding"/>
    <property type="evidence" value="ECO:0007669"/>
    <property type="project" value="UniProtKB-KW"/>
</dbReference>
<dbReference type="PANTHER" id="PTHR42722:SF1">
    <property type="entry name" value="VALINE DEHYDROGENASE"/>
    <property type="match status" value="1"/>
</dbReference>
<dbReference type="CDD" id="cd01075">
    <property type="entry name" value="NAD_bind_Leu_Phe_Val_DH"/>
    <property type="match status" value="1"/>
</dbReference>
<dbReference type="PROSITE" id="PS00074">
    <property type="entry name" value="GLFV_DEHYDROGENASE"/>
    <property type="match status" value="1"/>
</dbReference>
<accession>N6VBH1</accession>
<dbReference type="GO" id="GO:0016639">
    <property type="term" value="F:oxidoreductase activity, acting on the CH-NH2 group of donors, NAD or NADP as acceptor"/>
    <property type="evidence" value="ECO:0007669"/>
    <property type="project" value="InterPro"/>
</dbReference>
<keyword evidence="5" id="KW-0547">Nucleotide-binding</keyword>
<dbReference type="Proteomes" id="UP000012429">
    <property type="component" value="Unassembled WGS sequence"/>
</dbReference>
<dbReference type="PRINTS" id="PR00082">
    <property type="entry name" value="GLFDHDRGNASE"/>
</dbReference>
<dbReference type="InterPro" id="IPR036291">
    <property type="entry name" value="NAD(P)-bd_dom_sf"/>
</dbReference>
<dbReference type="InterPro" id="IPR006096">
    <property type="entry name" value="Glu/Leu/Phe/Val/Trp_DH_C"/>
</dbReference>
<comment type="caution">
    <text evidence="8">The sequence shown here is derived from an EMBL/GenBank/DDBJ whole genome shotgun (WGS) entry which is preliminary data.</text>
</comment>
<evidence type="ECO:0000313" key="8">
    <source>
        <dbReference type="EMBL" id="ENN88407.1"/>
    </source>
</evidence>
<dbReference type="AlphaFoldDB" id="N6VBH1"/>
<keyword evidence="2 6" id="KW-0560">Oxidoreductase</keyword>
<dbReference type="PANTHER" id="PTHR42722">
    <property type="entry name" value="LEUCINE DEHYDROGENASE"/>
    <property type="match status" value="1"/>
</dbReference>
<comment type="similarity">
    <text evidence="1 6">Belongs to the Glu/Leu/Phe/Val dehydrogenases family.</text>
</comment>
<gene>
    <name evidence="8" type="ORF">RHSP_75686</name>
</gene>
<dbReference type="InterPro" id="IPR046346">
    <property type="entry name" value="Aminoacid_DH-like_N_sf"/>
</dbReference>
<proteinExistence type="inferred from homology"/>
<dbReference type="SMART" id="SM00839">
    <property type="entry name" value="ELFV_dehydrog"/>
    <property type="match status" value="1"/>
</dbReference>
<dbReference type="SUPFAM" id="SSF53223">
    <property type="entry name" value="Aminoacid dehydrogenase-like, N-terminal domain"/>
    <property type="match status" value="1"/>
</dbReference>